<keyword evidence="3" id="KW-0238">DNA-binding</keyword>
<reference evidence="8 9" key="1">
    <citation type="journal article" date="2018" name="Cell">
        <title>The Chara Genome: Secondary Complexity and Implications for Plant Terrestrialization.</title>
        <authorList>
            <person name="Nishiyama T."/>
            <person name="Sakayama H."/>
            <person name="Vries J.D."/>
            <person name="Buschmann H."/>
            <person name="Saint-Marcoux D."/>
            <person name="Ullrich K.K."/>
            <person name="Haas F.B."/>
            <person name="Vanderstraeten L."/>
            <person name="Becker D."/>
            <person name="Lang D."/>
            <person name="Vosolsobe S."/>
            <person name="Rombauts S."/>
            <person name="Wilhelmsson P.K.I."/>
            <person name="Janitza P."/>
            <person name="Kern R."/>
            <person name="Heyl A."/>
            <person name="Rumpler F."/>
            <person name="Villalobos L.I.A.C."/>
            <person name="Clay J.M."/>
            <person name="Skokan R."/>
            <person name="Toyoda A."/>
            <person name="Suzuki Y."/>
            <person name="Kagoshima H."/>
            <person name="Schijlen E."/>
            <person name="Tajeshwar N."/>
            <person name="Catarino B."/>
            <person name="Hetherington A.J."/>
            <person name="Saltykova A."/>
            <person name="Bonnot C."/>
            <person name="Breuninger H."/>
            <person name="Symeonidi A."/>
            <person name="Radhakrishnan G.V."/>
            <person name="Van Nieuwerburgh F."/>
            <person name="Deforce D."/>
            <person name="Chang C."/>
            <person name="Karol K.G."/>
            <person name="Hedrich R."/>
            <person name="Ulvskov P."/>
            <person name="Glockner G."/>
            <person name="Delwiche C.F."/>
            <person name="Petrasek J."/>
            <person name="Van de Peer Y."/>
            <person name="Friml J."/>
            <person name="Beilby M."/>
            <person name="Dolan L."/>
            <person name="Kohara Y."/>
            <person name="Sugano S."/>
            <person name="Fujiyama A."/>
            <person name="Delaux P.-M."/>
            <person name="Quint M."/>
            <person name="TheiBen G."/>
            <person name="Hagemann M."/>
            <person name="Harholt J."/>
            <person name="Dunand C."/>
            <person name="Zachgo S."/>
            <person name="Langdale J."/>
            <person name="Maumus F."/>
            <person name="Straeten D.V.D."/>
            <person name="Gould S.B."/>
            <person name="Rensing S.A."/>
        </authorList>
    </citation>
    <scope>NUCLEOTIDE SEQUENCE [LARGE SCALE GENOMIC DNA]</scope>
    <source>
        <strain evidence="8 9">S276</strain>
    </source>
</reference>
<dbReference type="PANTHER" id="PTHR37984">
    <property type="entry name" value="PROTEIN CBG26694"/>
    <property type="match status" value="1"/>
</dbReference>
<dbReference type="OrthoDB" id="1934793at2759"/>
<comment type="caution">
    <text evidence="8">The sequence shown here is derived from an EMBL/GenBank/DDBJ whole genome shotgun (WGS) entry which is preliminary data.</text>
</comment>
<evidence type="ECO:0000259" key="7">
    <source>
        <dbReference type="PROSITE" id="PS50158"/>
    </source>
</evidence>
<evidence type="ECO:0000256" key="2">
    <source>
        <dbReference type="ARBA" id="ARBA00022750"/>
    </source>
</evidence>
<keyword evidence="1" id="KW-0645">Protease</keyword>
<dbReference type="Gramene" id="GBG75204">
    <property type="protein sequence ID" value="GBG75204"/>
    <property type="gene ID" value="CBR_g19717"/>
</dbReference>
<dbReference type="AlphaFoldDB" id="A0A388KYR6"/>
<dbReference type="Pfam" id="PF17919">
    <property type="entry name" value="RT_RNaseH_2"/>
    <property type="match status" value="1"/>
</dbReference>
<dbReference type="InterPro" id="IPR043128">
    <property type="entry name" value="Rev_trsase/Diguanyl_cyclase"/>
</dbReference>
<dbReference type="InterPro" id="IPR036875">
    <property type="entry name" value="Znf_CCHC_sf"/>
</dbReference>
<evidence type="ECO:0000313" key="8">
    <source>
        <dbReference type="EMBL" id="GBG75204.1"/>
    </source>
</evidence>
<dbReference type="GO" id="GO:0006508">
    <property type="term" value="P:proteolysis"/>
    <property type="evidence" value="ECO:0007669"/>
    <property type="project" value="UniProtKB-KW"/>
</dbReference>
<dbReference type="FunFam" id="3.30.70.270:FF:000020">
    <property type="entry name" value="Transposon Tf2-6 polyprotein-like Protein"/>
    <property type="match status" value="1"/>
</dbReference>
<evidence type="ECO:0000256" key="5">
    <source>
        <dbReference type="PROSITE-ProRule" id="PRU00047"/>
    </source>
</evidence>
<evidence type="ECO:0000256" key="6">
    <source>
        <dbReference type="SAM" id="MobiDB-lite"/>
    </source>
</evidence>
<keyword evidence="5" id="KW-0863">Zinc-finger</keyword>
<dbReference type="EMBL" id="BFEA01000219">
    <property type="protein sequence ID" value="GBG75204.1"/>
    <property type="molecule type" value="Genomic_DNA"/>
</dbReference>
<dbReference type="PROSITE" id="PS50158">
    <property type="entry name" value="ZF_CCHC"/>
    <property type="match status" value="1"/>
</dbReference>
<dbReference type="InterPro" id="IPR050951">
    <property type="entry name" value="Retrovirus_Pol_polyprotein"/>
</dbReference>
<dbReference type="SUPFAM" id="SSF57756">
    <property type="entry name" value="Retrovirus zinc finger-like domains"/>
    <property type="match status" value="1"/>
</dbReference>
<dbReference type="SUPFAM" id="SSF56672">
    <property type="entry name" value="DNA/RNA polymerases"/>
    <property type="match status" value="1"/>
</dbReference>
<feature type="domain" description="CCHC-type" evidence="7">
    <location>
        <begin position="169"/>
        <end position="185"/>
    </location>
</feature>
<organism evidence="8 9">
    <name type="scientific">Chara braunii</name>
    <name type="common">Braun's stonewort</name>
    <dbReference type="NCBI Taxonomy" id="69332"/>
    <lineage>
        <taxon>Eukaryota</taxon>
        <taxon>Viridiplantae</taxon>
        <taxon>Streptophyta</taxon>
        <taxon>Charophyceae</taxon>
        <taxon>Charales</taxon>
        <taxon>Characeae</taxon>
        <taxon>Chara</taxon>
    </lineage>
</organism>
<proteinExistence type="predicted"/>
<keyword evidence="9" id="KW-1185">Reference proteome</keyword>
<keyword evidence="2" id="KW-0378">Hydrolase</keyword>
<dbReference type="GO" id="GO:0008270">
    <property type="term" value="F:zinc ion binding"/>
    <property type="evidence" value="ECO:0007669"/>
    <property type="project" value="UniProtKB-KW"/>
</dbReference>
<sequence>MVRTDFVRGLSDSCLRKKIRKKCNPIEHTLTELIQYAIKYGKENYDVGLDSESDEDDPSGVRRHSYFAAAQMFEDRFGLGPAKKNSDRKILSSTSTSRRSGQAQGGRDEDEISMKEVAAQLVMVVAPLTEFVQNLQRQRVAAAQRQQTTIAAGTPMTRPAAAGVAQPLRCYNCNQSGHLAKDCPKPRTQSGPAGPTGPSQIPLAAHTVAGQGRVAMVMDTGTTELVPPVAVEIGPDEYMAAAMFETGTIGVIRHIQRITEESDLGSWRSGFEDLTTPGPEYKDGHIDVSDALKALDLQIPVPIPYLLTISEAANEKCGVPCDSGEKRVREFFLSKISFLGYIVTIEGLKPDPRKVEAVREAPALVTLTQVRAFLGLASYYRHFIQSFACLAKPLMNLLKKEEQLIWTPECEAAFRALKEALISAPVLARPDPTRQFALHTDRQSQAISAVLTQQGTDGREHVIEYVSKTLSQAQSNYEACKDEDARELHRALYKSVVLGMFRFFVNHEDHCIGEHFVVYYVITRPKPAQREGTVALYQFAQLQTTDPRLLELIYLELLSIAQVIASEEEEVQPRLRTTAPRRTYNAVIIPDYIAHREERLEDFPEEKSLRTPSSYPRSPKRERRPYTETHMVMTGPGPWSVRKRVVRAVADLAPRVLSHVSGGFLYPSFVQHHFHEEDAPTTPAAMTAFLPPIPPPLNPDIDHFL</sequence>
<keyword evidence="2" id="KW-0064">Aspartyl protease</keyword>
<dbReference type="GO" id="GO:0004190">
    <property type="term" value="F:aspartic-type endopeptidase activity"/>
    <property type="evidence" value="ECO:0007669"/>
    <property type="project" value="UniProtKB-KW"/>
</dbReference>
<accession>A0A388KYR6</accession>
<dbReference type="Gene3D" id="4.10.60.10">
    <property type="entry name" value="Zinc finger, CCHC-type"/>
    <property type="match status" value="1"/>
</dbReference>
<feature type="region of interest" description="Disordered" evidence="6">
    <location>
        <begin position="603"/>
        <end position="625"/>
    </location>
</feature>
<dbReference type="InterPro" id="IPR001878">
    <property type="entry name" value="Znf_CCHC"/>
</dbReference>
<dbReference type="Gene3D" id="3.30.70.270">
    <property type="match status" value="1"/>
</dbReference>
<keyword evidence="5" id="KW-0862">Zinc</keyword>
<dbReference type="InterPro" id="IPR043502">
    <property type="entry name" value="DNA/RNA_pol_sf"/>
</dbReference>
<keyword evidence="4" id="KW-0511">Multifunctional enzyme</keyword>
<dbReference type="PANTHER" id="PTHR37984:SF5">
    <property type="entry name" value="PROTEIN NYNRIN-LIKE"/>
    <property type="match status" value="1"/>
</dbReference>
<dbReference type="GO" id="GO:0003677">
    <property type="term" value="F:DNA binding"/>
    <property type="evidence" value="ECO:0007669"/>
    <property type="project" value="UniProtKB-KW"/>
</dbReference>
<protein>
    <recommendedName>
        <fullName evidence="7">CCHC-type domain-containing protein</fullName>
    </recommendedName>
</protein>
<feature type="region of interest" description="Disordered" evidence="6">
    <location>
        <begin position="182"/>
        <end position="202"/>
    </location>
</feature>
<feature type="compositionally biased region" description="Polar residues" evidence="6">
    <location>
        <begin position="91"/>
        <end position="102"/>
    </location>
</feature>
<keyword evidence="5" id="KW-0479">Metal-binding</keyword>
<feature type="region of interest" description="Disordered" evidence="6">
    <location>
        <begin position="78"/>
        <end position="111"/>
    </location>
</feature>
<evidence type="ECO:0000256" key="4">
    <source>
        <dbReference type="ARBA" id="ARBA00023268"/>
    </source>
</evidence>
<dbReference type="Proteomes" id="UP000265515">
    <property type="component" value="Unassembled WGS sequence"/>
</dbReference>
<dbReference type="SMART" id="SM00343">
    <property type="entry name" value="ZnF_C2HC"/>
    <property type="match status" value="1"/>
</dbReference>
<evidence type="ECO:0000256" key="1">
    <source>
        <dbReference type="ARBA" id="ARBA00022670"/>
    </source>
</evidence>
<name>A0A388KYR6_CHABU</name>
<dbReference type="InterPro" id="IPR041577">
    <property type="entry name" value="RT_RNaseH_2"/>
</dbReference>
<dbReference type="Pfam" id="PF00098">
    <property type="entry name" value="zf-CCHC"/>
    <property type="match status" value="1"/>
</dbReference>
<evidence type="ECO:0000256" key="3">
    <source>
        <dbReference type="ARBA" id="ARBA00023125"/>
    </source>
</evidence>
<evidence type="ECO:0000313" key="9">
    <source>
        <dbReference type="Proteomes" id="UP000265515"/>
    </source>
</evidence>
<gene>
    <name evidence="8" type="ORF">CBR_g19717</name>
</gene>